<comment type="similarity">
    <text evidence="3">Belongs to the sorting nexin family.</text>
</comment>
<dbReference type="GO" id="GO:0032456">
    <property type="term" value="P:endocytic recycling"/>
    <property type="evidence" value="ECO:0007669"/>
    <property type="project" value="TreeGrafter"/>
</dbReference>
<dbReference type="InterPro" id="IPR028666">
    <property type="entry name" value="SNX17_FERM_N"/>
</dbReference>
<dbReference type="CDD" id="cd16121">
    <property type="entry name" value="FERM_F1_SNX17"/>
    <property type="match status" value="1"/>
</dbReference>
<dbReference type="EMBL" id="AFYH01171360">
    <property type="status" value="NOT_ANNOTATED_CDS"/>
    <property type="molecule type" value="Genomic_DNA"/>
</dbReference>
<evidence type="ECO:0000256" key="1">
    <source>
        <dbReference type="ARBA" id="ARBA00004180"/>
    </source>
</evidence>
<dbReference type="EMBL" id="AFYH01171362">
    <property type="status" value="NOT_ANNOTATED_CDS"/>
    <property type="molecule type" value="Genomic_DNA"/>
</dbReference>
<name>H3A4G1_LATCH</name>
<keyword evidence="5" id="KW-0813">Transport</keyword>
<feature type="domain" description="PX" evidence="14">
    <location>
        <begin position="1"/>
        <end position="93"/>
    </location>
</feature>
<reference evidence="17" key="1">
    <citation type="submission" date="2011-08" db="EMBL/GenBank/DDBJ databases">
        <title>The draft genome of Latimeria chalumnae.</title>
        <authorList>
            <person name="Di Palma F."/>
            <person name="Alfoldi J."/>
            <person name="Johnson J."/>
            <person name="Berlin A."/>
            <person name="Gnerre S."/>
            <person name="Jaffe D."/>
            <person name="MacCallum I."/>
            <person name="Young S."/>
            <person name="Walker B.J."/>
            <person name="Lander E."/>
            <person name="Lindblad-Toh K."/>
        </authorList>
    </citation>
    <scope>NUCLEOTIDE SEQUENCE [LARGE SCALE GENOMIC DNA]</scope>
    <source>
        <strain evidence="17">Wild caught</strain>
    </source>
</reference>
<gene>
    <name evidence="16" type="primary">SNX17</name>
</gene>
<evidence type="ECO:0000256" key="8">
    <source>
        <dbReference type="ARBA" id="ARBA00022927"/>
    </source>
</evidence>
<dbReference type="GeneTree" id="ENSGT00950000183212"/>
<dbReference type="InterPro" id="IPR011993">
    <property type="entry name" value="PH-like_dom_sf"/>
</dbReference>
<sequence length="455" mass="51505">SFVPQAYNIHVNGVLHCRVRYSQLLGLHEQLRKEYGNNVVPAFPPKKIFTLTASEVEQRREQLEKYMQAVRQHPLLGASETFNSFLRKAQQETQQIPTEEVQLEVHLSNGQKVKVHILTSDQTEDVLEAVASKLDLPDDSVGYFSLFLIRDGKDGVFSFVRKLQEFELPYVSITSLRNSDYQIVLRKSYWDSAYDSDVMENRVGLNLLFAQTVSDIERGWILVNKEQHRQLKSLQEKASKKEFIRLAQTLKYYGYLKFDPCITDFPEKGCHVIVSAGNNELNFQVKLANDQIKEGSFKVTRMRCWRVTSSVPMTNGTATSSPGKSEIKLELAFEYLISKDRLQWITITSPQAIMMSICLQSMVDELMVKKSGGSIKKMLKKRANGSLRRSDSQQAVKSPPLLDSPDSSREPVVKLSSKLSSVSLRAISNSNSANDLSANDFHGNYAFEGIGDDDL</sequence>
<dbReference type="Pfam" id="PF18116">
    <property type="entry name" value="SNX17_FERM_C"/>
    <property type="match status" value="1"/>
</dbReference>
<dbReference type="Gene3D" id="2.30.29.30">
    <property type="entry name" value="Pleckstrin-homology domain (PH domain)/Phosphotyrosine-binding domain (PTB)"/>
    <property type="match status" value="1"/>
</dbReference>
<evidence type="ECO:0000259" key="15">
    <source>
        <dbReference type="PROSITE" id="PS50200"/>
    </source>
</evidence>
<proteinExistence type="inferred from homology"/>
<evidence type="ECO:0000256" key="6">
    <source>
        <dbReference type="ARBA" id="ARBA00022490"/>
    </source>
</evidence>
<dbReference type="EMBL" id="AFYH01171369">
    <property type="status" value="NOT_ANNOTATED_CDS"/>
    <property type="molecule type" value="Genomic_DNA"/>
</dbReference>
<dbReference type="EMBL" id="AFYH01171366">
    <property type="status" value="NOT_ANNOTATED_CDS"/>
    <property type="molecule type" value="Genomic_DNA"/>
</dbReference>
<dbReference type="FunFam" id="1.20.80.60:FF:000001">
    <property type="entry name" value="Sorting nexin-17 isoform1"/>
    <property type="match status" value="1"/>
</dbReference>
<dbReference type="PROSITE" id="PS50200">
    <property type="entry name" value="RA"/>
    <property type="match status" value="1"/>
</dbReference>
<dbReference type="HOGENOM" id="CLU_041342_0_0_1"/>
<protein>
    <recommendedName>
        <fullName evidence="4">Sorting nexin-17</fullName>
    </recommendedName>
</protein>
<keyword evidence="10" id="KW-0472">Membrane</keyword>
<dbReference type="EMBL" id="AFYH01171361">
    <property type="status" value="NOT_ANNOTATED_CDS"/>
    <property type="molecule type" value="Genomic_DNA"/>
</dbReference>
<reference evidence="16" key="3">
    <citation type="submission" date="2025-09" db="UniProtKB">
        <authorList>
            <consortium name="Ensembl"/>
        </authorList>
    </citation>
    <scope>IDENTIFICATION</scope>
</reference>
<evidence type="ECO:0000256" key="5">
    <source>
        <dbReference type="ARBA" id="ARBA00022448"/>
    </source>
</evidence>
<keyword evidence="6" id="KW-0963">Cytoplasm</keyword>
<dbReference type="InterPro" id="IPR001683">
    <property type="entry name" value="PX_dom"/>
</dbReference>
<dbReference type="GO" id="GO:0007165">
    <property type="term" value="P:signal transduction"/>
    <property type="evidence" value="ECO:0007669"/>
    <property type="project" value="InterPro"/>
</dbReference>
<dbReference type="PANTHER" id="PTHR12431">
    <property type="entry name" value="SORTING NEXIN 17 AND 27"/>
    <property type="match status" value="1"/>
</dbReference>
<evidence type="ECO:0000256" key="11">
    <source>
        <dbReference type="ARBA" id="ARBA00023329"/>
    </source>
</evidence>
<dbReference type="Gene3D" id="3.30.1520.10">
    <property type="entry name" value="Phox-like domain"/>
    <property type="match status" value="1"/>
</dbReference>
<dbReference type="EMBL" id="AFYH01171364">
    <property type="status" value="NOT_ANNOTATED_CDS"/>
    <property type="molecule type" value="Genomic_DNA"/>
</dbReference>
<comment type="function">
    <text evidence="12">Critical regulator of endosomal recycling of numerous surface proteins, including integrins, signaling receptor and channels. Binds to NPxY sequences in the cytoplasmic tails of target cargos. Associates with retriever and CCC complexes to prevent lysosomal degradation and promote cell surface recycling of numerous cargos such as integrins ITGB1, ITGB5 and their associated alpha subunits. Also required for maintenance of normal cell surface levels of APP and LRP1. Interacts with membranes containing phosphatidylinositol 3-phosphate (PtdIns(3P)).</text>
</comment>
<dbReference type="EMBL" id="AFYH01171367">
    <property type="status" value="NOT_ANNOTATED_CDS"/>
    <property type="molecule type" value="Genomic_DNA"/>
</dbReference>
<dbReference type="OMA" id="RRHCVGV"/>
<dbReference type="FunFam" id="3.30.1520.10:FF:000008">
    <property type="entry name" value="Sorting nexin-17 isoform1"/>
    <property type="match status" value="1"/>
</dbReference>
<dbReference type="Bgee" id="ENSLACG00000004034">
    <property type="expression patterns" value="Expressed in pelvic fin and 2 other cell types or tissues"/>
</dbReference>
<dbReference type="InterPro" id="IPR037836">
    <property type="entry name" value="SNX17_FERM-like_dom"/>
</dbReference>
<dbReference type="GO" id="GO:0030659">
    <property type="term" value="C:cytoplasmic vesicle membrane"/>
    <property type="evidence" value="ECO:0007669"/>
    <property type="project" value="UniProtKB-SubCell"/>
</dbReference>
<dbReference type="FunFam" id="3.10.20.90:FF:000094">
    <property type="entry name" value="Sorting nexin-17 isoform1"/>
    <property type="match status" value="1"/>
</dbReference>
<dbReference type="Proteomes" id="UP000008672">
    <property type="component" value="Unassembled WGS sequence"/>
</dbReference>
<dbReference type="GO" id="GO:0005769">
    <property type="term" value="C:early endosome"/>
    <property type="evidence" value="ECO:0007669"/>
    <property type="project" value="UniProtKB-SubCell"/>
</dbReference>
<dbReference type="Pfam" id="PF21271">
    <property type="entry name" value="SNX17-31_F2_FERM"/>
    <property type="match status" value="1"/>
</dbReference>
<evidence type="ECO:0000256" key="7">
    <source>
        <dbReference type="ARBA" id="ARBA00022753"/>
    </source>
</evidence>
<dbReference type="EMBL" id="AFYH01171363">
    <property type="status" value="NOT_ANNOTATED_CDS"/>
    <property type="molecule type" value="Genomic_DNA"/>
</dbReference>
<dbReference type="Ensembl" id="ENSLACT00000004571.1">
    <property type="protein sequence ID" value="ENSLACP00000004532.1"/>
    <property type="gene ID" value="ENSLACG00000004034.1"/>
</dbReference>
<accession>H3A4G1</accession>
<dbReference type="SUPFAM" id="SSF64268">
    <property type="entry name" value="PX domain"/>
    <property type="match status" value="1"/>
</dbReference>
<keyword evidence="9" id="KW-0446">Lipid-binding</keyword>
<feature type="domain" description="Ras-associating" evidence="15">
    <location>
        <begin position="99"/>
        <end position="190"/>
    </location>
</feature>
<evidence type="ECO:0000256" key="2">
    <source>
        <dbReference type="ARBA" id="ARBA00004412"/>
    </source>
</evidence>
<dbReference type="InterPro" id="IPR000159">
    <property type="entry name" value="RA_dom"/>
</dbReference>
<dbReference type="eggNOG" id="KOG3784">
    <property type="taxonomic scope" value="Eukaryota"/>
</dbReference>
<evidence type="ECO:0000313" key="17">
    <source>
        <dbReference type="Proteomes" id="UP000008672"/>
    </source>
</evidence>
<dbReference type="Gene3D" id="3.10.20.90">
    <property type="entry name" value="Phosphatidylinositol 3-kinase Catalytic Subunit, Chain A, domain 1"/>
    <property type="match status" value="1"/>
</dbReference>
<dbReference type="SMART" id="SM00312">
    <property type="entry name" value="PX"/>
    <property type="match status" value="1"/>
</dbReference>
<evidence type="ECO:0000313" key="16">
    <source>
        <dbReference type="Ensembl" id="ENSLACP00000004532.1"/>
    </source>
</evidence>
<dbReference type="InterPro" id="IPR048767">
    <property type="entry name" value="SNX17-31_FERM_F2"/>
</dbReference>
<keyword evidence="11" id="KW-0968">Cytoplasmic vesicle</keyword>
<dbReference type="PANTHER" id="PTHR12431:SF16">
    <property type="entry name" value="SORTING NEXIN-17"/>
    <property type="match status" value="1"/>
</dbReference>
<dbReference type="STRING" id="7897.ENSLACP00000004532"/>
<dbReference type="FunCoup" id="H3A4G1">
    <property type="interactions" value="2245"/>
</dbReference>
<keyword evidence="17" id="KW-1185">Reference proteome</keyword>
<dbReference type="AlphaFoldDB" id="H3A4G1"/>
<reference evidence="16" key="2">
    <citation type="submission" date="2025-08" db="UniProtKB">
        <authorList>
            <consortium name="Ensembl"/>
        </authorList>
    </citation>
    <scope>IDENTIFICATION</scope>
</reference>
<dbReference type="InParanoid" id="H3A4G1"/>
<dbReference type="CDD" id="cd13337">
    <property type="entry name" value="FERM-like_C_SNX17"/>
    <property type="match status" value="1"/>
</dbReference>
<dbReference type="Pfam" id="PF21273">
    <property type="entry name" value="SNX17-27-31_F1_FERM"/>
    <property type="match status" value="1"/>
</dbReference>
<dbReference type="CDD" id="cd06885">
    <property type="entry name" value="PX_SNX17_31"/>
    <property type="match status" value="1"/>
</dbReference>
<evidence type="ECO:0000256" key="9">
    <source>
        <dbReference type="ARBA" id="ARBA00023121"/>
    </source>
</evidence>
<dbReference type="InterPro" id="IPR036871">
    <property type="entry name" value="PX_dom_sf"/>
</dbReference>
<dbReference type="InterPro" id="IPR040842">
    <property type="entry name" value="SNX17/31_FERM"/>
</dbReference>
<evidence type="ECO:0000256" key="3">
    <source>
        <dbReference type="ARBA" id="ARBA00010883"/>
    </source>
</evidence>
<evidence type="ECO:0000256" key="10">
    <source>
        <dbReference type="ARBA" id="ARBA00023136"/>
    </source>
</evidence>
<evidence type="ECO:0000256" key="4">
    <source>
        <dbReference type="ARBA" id="ARBA00015282"/>
    </source>
</evidence>
<dbReference type="Pfam" id="PF00787">
    <property type="entry name" value="PX"/>
    <property type="match status" value="1"/>
</dbReference>
<dbReference type="GO" id="GO:0035091">
    <property type="term" value="F:phosphatidylinositol binding"/>
    <property type="evidence" value="ECO:0007669"/>
    <property type="project" value="InterPro"/>
</dbReference>
<dbReference type="EMBL" id="AFYH01171368">
    <property type="status" value="NOT_ANNOTATED_CDS"/>
    <property type="molecule type" value="Genomic_DNA"/>
</dbReference>
<keyword evidence="7" id="KW-0967">Endosome</keyword>
<keyword evidence="8" id="KW-0653">Protein transport</keyword>
<comment type="subcellular location">
    <subcellularLocation>
        <location evidence="1">Cytoplasmic vesicle membrane</location>
        <topology evidence="1">Peripheral membrane protein</topology>
        <orientation evidence="1">Cytoplasmic side</orientation>
    </subcellularLocation>
    <subcellularLocation>
        <location evidence="2">Early endosome</location>
    </subcellularLocation>
</comment>
<evidence type="ECO:0000259" key="14">
    <source>
        <dbReference type="PROSITE" id="PS50195"/>
    </source>
</evidence>
<evidence type="ECO:0000256" key="12">
    <source>
        <dbReference type="ARBA" id="ARBA00045612"/>
    </source>
</evidence>
<evidence type="ECO:0000256" key="13">
    <source>
        <dbReference type="SAM" id="MobiDB-lite"/>
    </source>
</evidence>
<organism evidence="16 17">
    <name type="scientific">Latimeria chalumnae</name>
    <name type="common">Coelacanth</name>
    <dbReference type="NCBI Taxonomy" id="7897"/>
    <lineage>
        <taxon>Eukaryota</taxon>
        <taxon>Metazoa</taxon>
        <taxon>Chordata</taxon>
        <taxon>Craniata</taxon>
        <taxon>Vertebrata</taxon>
        <taxon>Euteleostomi</taxon>
        <taxon>Coelacanthiformes</taxon>
        <taxon>Coelacanthidae</taxon>
        <taxon>Latimeria</taxon>
    </lineage>
</organism>
<feature type="region of interest" description="Disordered" evidence="13">
    <location>
        <begin position="382"/>
        <end position="412"/>
    </location>
</feature>
<dbReference type="GO" id="GO:0006886">
    <property type="term" value="P:intracellular protein transport"/>
    <property type="evidence" value="ECO:0007669"/>
    <property type="project" value="TreeGrafter"/>
</dbReference>
<dbReference type="Gene3D" id="1.20.80.60">
    <property type="match status" value="1"/>
</dbReference>
<dbReference type="EMBL" id="AFYH01171365">
    <property type="status" value="NOT_ANNOTATED_CDS"/>
    <property type="molecule type" value="Genomic_DNA"/>
</dbReference>
<dbReference type="PROSITE" id="PS50195">
    <property type="entry name" value="PX"/>
    <property type="match status" value="1"/>
</dbReference>
<dbReference type="FunFam" id="2.30.29.30:FF:000145">
    <property type="entry name" value="Sorting nexin-17 isoform1"/>
    <property type="match status" value="1"/>
</dbReference>
<dbReference type="InterPro" id="IPR048763">
    <property type="entry name" value="SNX17-31_FERM_F1"/>
</dbReference>